<name>A0A0F8ZBB8_9ZZZZ</name>
<gene>
    <name evidence="1" type="ORF">LCGC14_2795430</name>
</gene>
<dbReference type="EMBL" id="LAZR01052318">
    <property type="protein sequence ID" value="KKK83235.1"/>
    <property type="molecule type" value="Genomic_DNA"/>
</dbReference>
<sequence length="170" mass="18240">YADSIITYDGVLTDTITGLSHLEGETVKVWGDGAVLPDVKVTGGQVILATAVKVAQIGLAYNHRFKTLKIEGGNPAGTTMGKKKRINGITFVLQNSHTLTFGPDDDNKFETDFRLVSDPMDAGAPLFTGEQFRGFDGGIETDARIIVESDDPAPFTLLAMIPEVKVNPSK</sequence>
<protein>
    <submittedName>
        <fullName evidence="1">Uncharacterized protein</fullName>
    </submittedName>
</protein>
<accession>A0A0F8ZBB8</accession>
<reference evidence="1" key="1">
    <citation type="journal article" date="2015" name="Nature">
        <title>Complex archaea that bridge the gap between prokaryotes and eukaryotes.</title>
        <authorList>
            <person name="Spang A."/>
            <person name="Saw J.H."/>
            <person name="Jorgensen S.L."/>
            <person name="Zaremba-Niedzwiedzka K."/>
            <person name="Martijn J."/>
            <person name="Lind A.E."/>
            <person name="van Eijk R."/>
            <person name="Schleper C."/>
            <person name="Guy L."/>
            <person name="Ettema T.J."/>
        </authorList>
    </citation>
    <scope>NUCLEOTIDE SEQUENCE</scope>
</reference>
<organism evidence="1">
    <name type="scientific">marine sediment metagenome</name>
    <dbReference type="NCBI Taxonomy" id="412755"/>
    <lineage>
        <taxon>unclassified sequences</taxon>
        <taxon>metagenomes</taxon>
        <taxon>ecological metagenomes</taxon>
    </lineage>
</organism>
<evidence type="ECO:0000313" key="1">
    <source>
        <dbReference type="EMBL" id="KKK83235.1"/>
    </source>
</evidence>
<dbReference type="AlphaFoldDB" id="A0A0F8ZBB8"/>
<feature type="non-terminal residue" evidence="1">
    <location>
        <position position="1"/>
    </location>
</feature>
<comment type="caution">
    <text evidence="1">The sequence shown here is derived from an EMBL/GenBank/DDBJ whole genome shotgun (WGS) entry which is preliminary data.</text>
</comment>
<proteinExistence type="predicted"/>